<dbReference type="GO" id="GO:1990077">
    <property type="term" value="C:primosome complex"/>
    <property type="evidence" value="ECO:0007669"/>
    <property type="project" value="UniProtKB-UniRule"/>
</dbReference>
<dbReference type="GO" id="GO:0006281">
    <property type="term" value="P:DNA repair"/>
    <property type="evidence" value="ECO:0007669"/>
    <property type="project" value="InterPro"/>
</dbReference>
<keyword evidence="7 12" id="KW-0067">ATP-binding</keyword>
<comment type="caution">
    <text evidence="15">The sequence shown here is derived from an EMBL/GenBank/DDBJ whole genome shotgun (WGS) entry which is preliminary data.</text>
</comment>
<dbReference type="GO" id="GO:0140664">
    <property type="term" value="F:ATP-dependent DNA damage sensor activity"/>
    <property type="evidence" value="ECO:0007669"/>
    <property type="project" value="InterPro"/>
</dbReference>
<gene>
    <name evidence="15" type="primary">dnaB</name>
    <name evidence="15" type="ORF">D7024_09450</name>
</gene>
<keyword evidence="6 12" id="KW-0347">Helicase</keyword>
<evidence type="ECO:0000259" key="13">
    <source>
        <dbReference type="PROSITE" id="PS50162"/>
    </source>
</evidence>
<keyword evidence="9" id="KW-0413">Isomerase</keyword>
<feature type="domain" description="SF4 helicase" evidence="14">
    <location>
        <begin position="176"/>
        <end position="440"/>
    </location>
</feature>
<evidence type="ECO:0000256" key="8">
    <source>
        <dbReference type="ARBA" id="ARBA00023125"/>
    </source>
</evidence>
<dbReference type="GO" id="GO:0043139">
    <property type="term" value="F:5'-3' DNA helicase activity"/>
    <property type="evidence" value="ECO:0007669"/>
    <property type="project" value="UniProtKB-EC"/>
</dbReference>
<comment type="similarity">
    <text evidence="1 12">Belongs to the helicase family. DnaB subfamily.</text>
</comment>
<dbReference type="PROSITE" id="PS51199">
    <property type="entry name" value="SF4_HELICASE"/>
    <property type="match status" value="1"/>
</dbReference>
<dbReference type="RefSeq" id="WP_121451567.1">
    <property type="nucleotide sequence ID" value="NZ_RBWE01000001.1"/>
</dbReference>
<dbReference type="InterPro" id="IPR016136">
    <property type="entry name" value="DNA_helicase_N/primase_C"/>
</dbReference>
<dbReference type="GO" id="GO:0005829">
    <property type="term" value="C:cytosol"/>
    <property type="evidence" value="ECO:0007669"/>
    <property type="project" value="TreeGrafter"/>
</dbReference>
<evidence type="ECO:0000259" key="14">
    <source>
        <dbReference type="PROSITE" id="PS51199"/>
    </source>
</evidence>
<dbReference type="AlphaFoldDB" id="A0A494WW51"/>
<name>A0A494WW51_9FIRM</name>
<reference evidence="15 16" key="1">
    <citation type="submission" date="2018-10" db="EMBL/GenBank/DDBJ databases">
        <authorList>
            <person name="Grouzdev D.S."/>
            <person name="Krutkina M.S."/>
            <person name="Tourova T.P."/>
            <person name="Nazina T.N."/>
        </authorList>
    </citation>
    <scope>NUCLEOTIDE SEQUENCE [LARGE SCALE GENOMIC DNA]</scope>
    <source>
        <strain evidence="15 16">435</strain>
    </source>
</reference>
<organism evidence="15 16">
    <name type="scientific">Desulfofundulus salinus</name>
    <dbReference type="NCBI Taxonomy" id="2419843"/>
    <lineage>
        <taxon>Bacteria</taxon>
        <taxon>Bacillati</taxon>
        <taxon>Bacillota</taxon>
        <taxon>Clostridia</taxon>
        <taxon>Eubacteriales</taxon>
        <taxon>Peptococcaceae</taxon>
        <taxon>Desulfofundulus</taxon>
    </lineage>
</organism>
<dbReference type="CDD" id="cd00984">
    <property type="entry name" value="DnaB_C"/>
    <property type="match status" value="1"/>
</dbReference>
<evidence type="ECO:0000256" key="7">
    <source>
        <dbReference type="ARBA" id="ARBA00022840"/>
    </source>
</evidence>
<dbReference type="InterPro" id="IPR020588">
    <property type="entry name" value="RecA_ATP-bd"/>
</dbReference>
<comment type="catalytic activity">
    <reaction evidence="10 12">
        <text>ATP + H2O = ADP + phosphate + H(+)</text>
        <dbReference type="Rhea" id="RHEA:13065"/>
        <dbReference type="ChEBI" id="CHEBI:15377"/>
        <dbReference type="ChEBI" id="CHEBI:15378"/>
        <dbReference type="ChEBI" id="CHEBI:30616"/>
        <dbReference type="ChEBI" id="CHEBI:43474"/>
        <dbReference type="ChEBI" id="CHEBI:456216"/>
        <dbReference type="EC" id="5.6.2.3"/>
    </reaction>
</comment>
<evidence type="ECO:0000256" key="3">
    <source>
        <dbReference type="ARBA" id="ARBA00022705"/>
    </source>
</evidence>
<evidence type="ECO:0000256" key="5">
    <source>
        <dbReference type="ARBA" id="ARBA00022801"/>
    </source>
</evidence>
<evidence type="ECO:0000256" key="12">
    <source>
        <dbReference type="RuleBase" id="RU362085"/>
    </source>
</evidence>
<evidence type="ECO:0000256" key="4">
    <source>
        <dbReference type="ARBA" id="ARBA00022741"/>
    </source>
</evidence>
<dbReference type="NCBIfam" id="TIGR00665">
    <property type="entry name" value="DnaB"/>
    <property type="match status" value="1"/>
</dbReference>
<dbReference type="EMBL" id="RBWE01000001">
    <property type="protein sequence ID" value="RKO67153.1"/>
    <property type="molecule type" value="Genomic_DNA"/>
</dbReference>
<keyword evidence="3 12" id="KW-0235">DNA replication</keyword>
<dbReference type="PANTHER" id="PTHR30153:SF2">
    <property type="entry name" value="REPLICATIVE DNA HELICASE"/>
    <property type="match status" value="1"/>
</dbReference>
<protein>
    <recommendedName>
        <fullName evidence="11 12">Replicative DNA helicase</fullName>
        <ecNumber evidence="11 12">5.6.2.3</ecNumber>
    </recommendedName>
</protein>
<dbReference type="Gene3D" id="1.10.860.10">
    <property type="entry name" value="DNAb Helicase, Chain A"/>
    <property type="match status" value="1"/>
</dbReference>
<sequence>MGKRVPPQSIDAEQYVLGSCLLSAEVVDAVSEILTSDDFYRADHKQIFQAILDLYQAGKPVDLISLTEELRSRGVLDRVGGVTYIASLPNHVESPLLARHHAELVREKAILRAVLSRCHHLVERIYAGTLDGKEAMQDLQRAALELSEQDKQNAGLQPIRPLLQGAVAGIEERYRNKGKLPGLSTGLADLDKFTGGLRKGDLILIAARPSMGKTSLCDQIAVEVARSGGVVALFTTEVRGTRVAEKIIIQTARLNGHAIRIGYLGENEWSGVCDASAKLSSIKLYVDDHPHPTPAHIRAQVHKLNAKHGRVDLVVVDYIGQLDPGKKVDTRVRELAEITRSLKAMAKDFNCPVIAASQLNRAVEAQGEKRPTLSDLRDSGDLEQDSDLVLLLWRPEFYNPLDRPGMAEIIIAKQREGPTGSIWVAFVKEHTRFHDLAGEAGEVADALPKKSKAGKRNLKLV</sequence>
<dbReference type="GO" id="GO:0003677">
    <property type="term" value="F:DNA binding"/>
    <property type="evidence" value="ECO:0007669"/>
    <property type="project" value="UniProtKB-UniRule"/>
</dbReference>
<dbReference type="GO" id="GO:0005524">
    <property type="term" value="F:ATP binding"/>
    <property type="evidence" value="ECO:0007669"/>
    <property type="project" value="UniProtKB-UniRule"/>
</dbReference>
<dbReference type="PANTHER" id="PTHR30153">
    <property type="entry name" value="REPLICATIVE DNA HELICASE DNAB"/>
    <property type="match status" value="1"/>
</dbReference>
<keyword evidence="2 12" id="KW-0639">Primosome</keyword>
<dbReference type="EC" id="5.6.2.3" evidence="11 12"/>
<dbReference type="Proteomes" id="UP000271256">
    <property type="component" value="Unassembled WGS sequence"/>
</dbReference>
<dbReference type="InterPro" id="IPR007693">
    <property type="entry name" value="DNA_helicase_DnaB-like_N"/>
</dbReference>
<dbReference type="InterPro" id="IPR036185">
    <property type="entry name" value="DNA_heli_DnaB-like_N_sf"/>
</dbReference>
<dbReference type="Pfam" id="PF03796">
    <property type="entry name" value="DnaB_C"/>
    <property type="match status" value="1"/>
</dbReference>
<keyword evidence="16" id="KW-1185">Reference proteome</keyword>
<dbReference type="InterPro" id="IPR007694">
    <property type="entry name" value="DNA_helicase_DnaB-like_C"/>
</dbReference>
<dbReference type="GO" id="GO:0016887">
    <property type="term" value="F:ATP hydrolysis activity"/>
    <property type="evidence" value="ECO:0007669"/>
    <property type="project" value="RHEA"/>
</dbReference>
<proteinExistence type="inferred from homology"/>
<dbReference type="GO" id="GO:0006269">
    <property type="term" value="P:DNA replication, synthesis of primer"/>
    <property type="evidence" value="ECO:0007669"/>
    <property type="project" value="UniProtKB-UniRule"/>
</dbReference>
<evidence type="ECO:0000313" key="16">
    <source>
        <dbReference type="Proteomes" id="UP000271256"/>
    </source>
</evidence>
<keyword evidence="8 12" id="KW-0238">DNA-binding</keyword>
<feature type="domain" description="RecA family profile 1" evidence="13">
    <location>
        <begin position="179"/>
        <end position="359"/>
    </location>
</feature>
<accession>A0A494WW51</accession>
<evidence type="ECO:0000313" key="15">
    <source>
        <dbReference type="EMBL" id="RKO67153.1"/>
    </source>
</evidence>
<dbReference type="Pfam" id="PF00772">
    <property type="entry name" value="DnaB"/>
    <property type="match status" value="1"/>
</dbReference>
<dbReference type="InterPro" id="IPR027417">
    <property type="entry name" value="P-loop_NTPase"/>
</dbReference>
<dbReference type="Gene3D" id="3.40.50.300">
    <property type="entry name" value="P-loop containing nucleotide triphosphate hydrolases"/>
    <property type="match status" value="1"/>
</dbReference>
<evidence type="ECO:0000256" key="10">
    <source>
        <dbReference type="ARBA" id="ARBA00048954"/>
    </source>
</evidence>
<comment type="function">
    <text evidence="12">The main replicative DNA helicase, it participates in initiation and elongation during chromosome replication. Travels ahead of the DNA replisome, separating dsDNA into templates for DNA synthesis. A processive ATP-dependent 5'-3' DNA helicase it has DNA-dependent ATPase activity.</text>
</comment>
<dbReference type="SUPFAM" id="SSF52540">
    <property type="entry name" value="P-loop containing nucleoside triphosphate hydrolases"/>
    <property type="match status" value="1"/>
</dbReference>
<evidence type="ECO:0000256" key="11">
    <source>
        <dbReference type="NCBIfam" id="TIGR00665"/>
    </source>
</evidence>
<evidence type="ECO:0000256" key="6">
    <source>
        <dbReference type="ARBA" id="ARBA00022806"/>
    </source>
</evidence>
<dbReference type="PROSITE" id="PS50162">
    <property type="entry name" value="RECA_2"/>
    <property type="match status" value="1"/>
</dbReference>
<evidence type="ECO:0000256" key="2">
    <source>
        <dbReference type="ARBA" id="ARBA00022515"/>
    </source>
</evidence>
<evidence type="ECO:0000256" key="9">
    <source>
        <dbReference type="ARBA" id="ARBA00023235"/>
    </source>
</evidence>
<dbReference type="InterPro" id="IPR007692">
    <property type="entry name" value="DNA_helicase_DnaB"/>
</dbReference>
<dbReference type="SUPFAM" id="SSF48024">
    <property type="entry name" value="N-terminal domain of DnaB helicase"/>
    <property type="match status" value="1"/>
</dbReference>
<evidence type="ECO:0000256" key="1">
    <source>
        <dbReference type="ARBA" id="ARBA00008428"/>
    </source>
</evidence>
<dbReference type="OrthoDB" id="9773982at2"/>
<keyword evidence="5 12" id="KW-0378">Hydrolase</keyword>
<keyword evidence="4 12" id="KW-0547">Nucleotide-binding</keyword>